<evidence type="ECO:0000313" key="2">
    <source>
        <dbReference type="Proteomes" id="UP000037035"/>
    </source>
</evidence>
<organism evidence="1 2">
    <name type="scientific">Puccinia sorghi</name>
    <dbReference type="NCBI Taxonomy" id="27349"/>
    <lineage>
        <taxon>Eukaryota</taxon>
        <taxon>Fungi</taxon>
        <taxon>Dikarya</taxon>
        <taxon>Basidiomycota</taxon>
        <taxon>Pucciniomycotina</taxon>
        <taxon>Pucciniomycetes</taxon>
        <taxon>Pucciniales</taxon>
        <taxon>Pucciniaceae</taxon>
        <taxon>Puccinia</taxon>
    </lineage>
</organism>
<reference evidence="1 2" key="1">
    <citation type="submission" date="2015-08" db="EMBL/GenBank/DDBJ databases">
        <title>Next Generation Sequencing and Analysis of the Genome of Puccinia sorghi L Schw, the Causal Agent of Maize Common Rust.</title>
        <authorList>
            <person name="Rochi L."/>
            <person name="Burguener G."/>
            <person name="Darino M."/>
            <person name="Turjanski A."/>
            <person name="Kreff E."/>
            <person name="Dieguez M.J."/>
            <person name="Sacco F."/>
        </authorList>
    </citation>
    <scope>NUCLEOTIDE SEQUENCE [LARGE SCALE GENOMIC DNA]</scope>
    <source>
        <strain evidence="1 2">RO10H11247</strain>
    </source>
</reference>
<evidence type="ECO:0000313" key="1">
    <source>
        <dbReference type="EMBL" id="KNZ59469.1"/>
    </source>
</evidence>
<protein>
    <submittedName>
        <fullName evidence="1">Uncharacterized protein</fullName>
    </submittedName>
</protein>
<dbReference type="AlphaFoldDB" id="A0A0L6VFG0"/>
<accession>A0A0L6VFG0</accession>
<dbReference type="VEuPathDB" id="FungiDB:VP01_1725g1"/>
<gene>
    <name evidence="1" type="ORF">VP01_1725g1</name>
</gene>
<comment type="caution">
    <text evidence="1">The sequence shown here is derived from an EMBL/GenBank/DDBJ whole genome shotgun (WGS) entry which is preliminary data.</text>
</comment>
<proteinExistence type="predicted"/>
<dbReference type="EMBL" id="LAVV01006532">
    <property type="protein sequence ID" value="KNZ59469.1"/>
    <property type="molecule type" value="Genomic_DNA"/>
</dbReference>
<sequence>MIWLGSYIKNKVVVTESNLVFPSHHLTFFELKFGMVIPQNLKGRRIHSFKVKTTYIPLNASRPFQPFILSPWSFCARITLAGIMKHHNYCLPLSFLFPWHLKIFTFSLLNSITSFSNKSHLCGFLPSFLLYFIQILLDLTNLYSANTTMTNHHQVQNVAALMSMVSVLDGKASVSLPLPKEETNFNPKNLHVANYTKYYHPKDSIADWDYLSILSLSTKYSPLCPPGQQCNFIFQLISSVGEVLNHAVGSPPVTAKMATCIQILVCCSLECVVFIPGVTPPIHTAIKGLPRSRALARHGEAGPPALPMNIQWVFWNAHNPLDIQLYPLLLIYTFMGSSRRCSTTKNHQQRTDLMGCTLGLAQLELSESFLGSSFTKLQKITRPYHKKSTCKVDWVNAPSHRLETERLFSLSKVSSTSSYNHHSAFFSSSHPVSLIFQVLETLTPSGSNPSLHFKETLLNCLQMTCRKVIQPNFDSQSLFILHSHCSFCTVTVHSAQSLFILHSHC</sequence>
<name>A0A0L6VFG0_9BASI</name>
<dbReference type="Proteomes" id="UP000037035">
    <property type="component" value="Unassembled WGS sequence"/>
</dbReference>
<keyword evidence="2" id="KW-1185">Reference proteome</keyword>